<evidence type="ECO:0000256" key="2">
    <source>
        <dbReference type="ARBA" id="ARBA00022679"/>
    </source>
</evidence>
<keyword evidence="7" id="KW-0695">RNA-directed DNA polymerase</keyword>
<evidence type="ECO:0000256" key="8">
    <source>
        <dbReference type="SAM" id="MobiDB-lite"/>
    </source>
</evidence>
<dbReference type="CDD" id="cd09274">
    <property type="entry name" value="RNase_HI_RT_Ty3"/>
    <property type="match status" value="1"/>
</dbReference>
<dbReference type="InterPro" id="IPR043128">
    <property type="entry name" value="Rev_trsase/Diguanyl_cyclase"/>
</dbReference>
<dbReference type="InterPro" id="IPR050951">
    <property type="entry name" value="Retrovirus_Pol_polyprotein"/>
</dbReference>
<name>A0AA36M4I3_CYLNA</name>
<feature type="region of interest" description="Disordered" evidence="8">
    <location>
        <begin position="158"/>
        <end position="185"/>
    </location>
</feature>
<dbReference type="PANTHER" id="PTHR37984:SF5">
    <property type="entry name" value="PROTEIN NYNRIN-LIKE"/>
    <property type="match status" value="1"/>
</dbReference>
<dbReference type="Proteomes" id="UP001176961">
    <property type="component" value="Unassembled WGS sequence"/>
</dbReference>
<evidence type="ECO:0000256" key="5">
    <source>
        <dbReference type="ARBA" id="ARBA00022759"/>
    </source>
</evidence>
<evidence type="ECO:0000313" key="10">
    <source>
        <dbReference type="EMBL" id="CAJ0597620.1"/>
    </source>
</evidence>
<keyword evidence="5" id="KW-0255">Endonuclease</keyword>
<accession>A0AA36M4I3</accession>
<feature type="region of interest" description="Disordered" evidence="8">
    <location>
        <begin position="27"/>
        <end position="91"/>
    </location>
</feature>
<evidence type="ECO:0000256" key="6">
    <source>
        <dbReference type="ARBA" id="ARBA00022801"/>
    </source>
</evidence>
<dbReference type="PANTHER" id="PTHR37984">
    <property type="entry name" value="PROTEIN CBG26694"/>
    <property type="match status" value="1"/>
</dbReference>
<dbReference type="Gene3D" id="3.10.20.370">
    <property type="match status" value="1"/>
</dbReference>
<keyword evidence="4" id="KW-0540">Nuclease</keyword>
<keyword evidence="3" id="KW-0548">Nucleotidyltransferase</keyword>
<feature type="compositionally biased region" description="Low complexity" evidence="8">
    <location>
        <begin position="43"/>
        <end position="65"/>
    </location>
</feature>
<comment type="caution">
    <text evidence="10">The sequence shown here is derived from an EMBL/GenBank/DDBJ whole genome shotgun (WGS) entry which is preliminary data.</text>
</comment>
<evidence type="ECO:0000256" key="3">
    <source>
        <dbReference type="ARBA" id="ARBA00022695"/>
    </source>
</evidence>
<evidence type="ECO:0000259" key="9">
    <source>
        <dbReference type="Pfam" id="PF17917"/>
    </source>
</evidence>
<feature type="domain" description="Reverse transcriptase RNase H-like" evidence="9">
    <location>
        <begin position="363"/>
        <end position="463"/>
    </location>
</feature>
<dbReference type="EC" id="2.7.7.49" evidence="1"/>
<dbReference type="InterPro" id="IPR041373">
    <property type="entry name" value="RT_RNaseH"/>
</dbReference>
<proteinExistence type="predicted"/>
<dbReference type="GO" id="GO:0004519">
    <property type="term" value="F:endonuclease activity"/>
    <property type="evidence" value="ECO:0007669"/>
    <property type="project" value="UniProtKB-KW"/>
</dbReference>
<dbReference type="InterPro" id="IPR043502">
    <property type="entry name" value="DNA/RNA_pol_sf"/>
</dbReference>
<organism evidence="10 11">
    <name type="scientific">Cylicocyclus nassatus</name>
    <name type="common">Nematode worm</name>
    <dbReference type="NCBI Taxonomy" id="53992"/>
    <lineage>
        <taxon>Eukaryota</taxon>
        <taxon>Metazoa</taxon>
        <taxon>Ecdysozoa</taxon>
        <taxon>Nematoda</taxon>
        <taxon>Chromadorea</taxon>
        <taxon>Rhabditida</taxon>
        <taxon>Rhabditina</taxon>
        <taxon>Rhabditomorpha</taxon>
        <taxon>Strongyloidea</taxon>
        <taxon>Strongylidae</taxon>
        <taxon>Cylicocyclus</taxon>
    </lineage>
</organism>
<evidence type="ECO:0000313" key="11">
    <source>
        <dbReference type="Proteomes" id="UP001176961"/>
    </source>
</evidence>
<dbReference type="GO" id="GO:0003964">
    <property type="term" value="F:RNA-directed DNA polymerase activity"/>
    <property type="evidence" value="ECO:0007669"/>
    <property type="project" value="UniProtKB-KW"/>
</dbReference>
<evidence type="ECO:0000256" key="4">
    <source>
        <dbReference type="ARBA" id="ARBA00022722"/>
    </source>
</evidence>
<keyword evidence="6" id="KW-0378">Hydrolase</keyword>
<keyword evidence="11" id="KW-1185">Reference proteome</keyword>
<feature type="compositionally biased region" description="Low complexity" evidence="8">
    <location>
        <begin position="158"/>
        <end position="173"/>
    </location>
</feature>
<evidence type="ECO:0000256" key="1">
    <source>
        <dbReference type="ARBA" id="ARBA00012493"/>
    </source>
</evidence>
<dbReference type="Pfam" id="PF17917">
    <property type="entry name" value="RT_RNaseH"/>
    <property type="match status" value="1"/>
</dbReference>
<reference evidence="10" key="1">
    <citation type="submission" date="2023-07" db="EMBL/GenBank/DDBJ databases">
        <authorList>
            <consortium name="CYATHOMIX"/>
        </authorList>
    </citation>
    <scope>NUCLEOTIDE SEQUENCE</scope>
    <source>
        <strain evidence="10">N/A</strain>
    </source>
</reference>
<protein>
    <recommendedName>
        <fullName evidence="1">RNA-directed DNA polymerase</fullName>
        <ecNumber evidence="1">2.7.7.49</ecNumber>
    </recommendedName>
</protein>
<feature type="compositionally biased region" description="Low complexity" evidence="8">
    <location>
        <begin position="72"/>
        <end position="82"/>
    </location>
</feature>
<dbReference type="FunFam" id="3.30.70.270:FF:000020">
    <property type="entry name" value="Transposon Tf2-6 polyprotein-like Protein"/>
    <property type="match status" value="1"/>
</dbReference>
<dbReference type="GO" id="GO:0016787">
    <property type="term" value="F:hydrolase activity"/>
    <property type="evidence" value="ECO:0007669"/>
    <property type="project" value="UniProtKB-KW"/>
</dbReference>
<dbReference type="FunFam" id="3.10.20.370:FF:000001">
    <property type="entry name" value="Retrovirus-related Pol polyprotein from transposon 17.6-like protein"/>
    <property type="match status" value="1"/>
</dbReference>
<evidence type="ECO:0000256" key="7">
    <source>
        <dbReference type="ARBA" id="ARBA00022918"/>
    </source>
</evidence>
<dbReference type="Gene3D" id="3.30.70.270">
    <property type="match status" value="1"/>
</dbReference>
<gene>
    <name evidence="10" type="ORF">CYNAS_LOCUS9603</name>
</gene>
<dbReference type="SUPFAM" id="SSF56672">
    <property type="entry name" value="DNA/RNA polymerases"/>
    <property type="match status" value="1"/>
</dbReference>
<dbReference type="AlphaFoldDB" id="A0AA36M4I3"/>
<dbReference type="EMBL" id="CATQJL010000223">
    <property type="protein sequence ID" value="CAJ0597620.1"/>
    <property type="molecule type" value="Genomic_DNA"/>
</dbReference>
<keyword evidence="2" id="KW-0808">Transferase</keyword>
<sequence>MEIDMDPIKLKSKPAPFFRMEDLSKVNVTNQIEADPYAQTERSTTSTSTNQSTTKPPPSTTTFPATNPPPKKTATTAMTPRPTITPPAVTKPPVVIPSYVQSISKAKSLDPIELHITTITTPTTTPATQPRITTTPVRTTTVRPTTKITAPSYTITTTTSTTTAPTTPTTTASRNVPSPAPTTTTLRTVPSTTPFITSTKSTITIPASMATVLQTIPTPIKPIISYEKLIPLPPSVYNNLPPHRHIKRTNNLLTSPASDDHFDPITIRRFVLSKDGIKPNPEKTKAIDDYPTPKNPTEIKAFLGMCSFFRRFVHNFAAIAAPLTGLTKKDAPFIWTIECENAMKRLKEALTTAPILVAPRLGLPFVIETDSSGKAVAGVLKQEQDNNLKVIAYASRTLNVHESRYPAIELEALGVVFAVQKFRPYIDGAKCTVITDHAALKALLHRKDLTGRLAKYQIILQEFDITIMYRPGKANVVCDTLSRHPPQVNAVPTESNNNIDLSSPDIMDKIKEEQNKTPWIASYKQAIEQNEPNPYTRDYILLNEILYKLPEKSRRQAYTVCTSRAREASNTTLEAAEGTTPVQPRTTVSLNLGIHSSVTIWSQQAMLFAAIFLSLPSFLLACATLPPGRERRETLNVVMDQLPAEFAHGRAPGVSGNNNAVVQRIQSAVNRALWEVIKYEAARRGISERAIPANAATASVSYSGLYCAGPLSIRKQQGDSKCEAGGNCCEVSNGIVTAIVSPGADDTSSVPSQYKRGKVYLTIASVYIARLQGNDWVNLVRNVENRLRGNGGGFSHIRLTW</sequence>